<name>A0A9P6WDP6_MAUEX</name>
<feature type="compositionally biased region" description="Low complexity" evidence="1">
    <location>
        <begin position="643"/>
        <end position="653"/>
    </location>
</feature>
<evidence type="ECO:0000256" key="1">
    <source>
        <dbReference type="SAM" id="MobiDB-lite"/>
    </source>
</evidence>
<sequence>MFVLHILLLLYYFSHPISGEILDSNLGPITLSSGLRARFYQVDLDGTETSADRRVLVANKEYITKGKYLGEVKHVTSLDTNYVKYTSPYIYGFHIDPSVDQFVIELRGYYKPERTSSLRVTSVVYGSQGCTEKVEPSILSPYFRASSAVYLNQTGSDQTCFQNNSDTSKFATLYNEVQSGSLSGMAVTGGTYYPVFTANTYYPIRIVLLSRGSALISFYNPRDGSNYLSFSSKTLFSNDNEDYDALDENENTAFPGNCPQFTSSKANTRRGLMFDDSERLVKRDECPASSSSTSEIPSSSEIQTSLSEIITSSSEIMTSSSEIPTSSSEVVTSSSEIITSSSEIPTSSSEIITSSSEIIASSSEIPTSSSEVVTSSSEILSSSETLTSASEIIISSSEIVSSSEIGSSSEVITSSSEIVSSSEVFTSSSETISSYSDIFTSSASETLASSEIVTSSSEYPSSSTSEIVTSSSEYLTSSEIVSESITSSEPEPIQSSTSDTSNIITSSTTSGSSDISNFQTSSNVITSFTGTSDILNSLVTSKSTNDATNIVTTVTNGHTITQTCTICESSKFTTEQTKRTTGQPEVTTKLPDTTIQKSEVTTKLPSTTTQQLEVTSQQPRTTTIAYVTTKDGTRTTIITVTNYPAPSSNSNNSQFPTVIESSETQTRSGTSVKPTASLFSTFEGQAIALTFKHIWFVMILLLV</sequence>
<evidence type="ECO:0000313" key="3">
    <source>
        <dbReference type="EMBL" id="KAG0670347.1"/>
    </source>
</evidence>
<dbReference type="EMBL" id="PUHR01000024">
    <property type="protein sequence ID" value="KAG0670347.1"/>
    <property type="molecule type" value="Genomic_DNA"/>
</dbReference>
<evidence type="ECO:0000313" key="4">
    <source>
        <dbReference type="Proteomes" id="UP000750334"/>
    </source>
</evidence>
<feature type="region of interest" description="Disordered" evidence="1">
    <location>
        <begin position="283"/>
        <end position="303"/>
    </location>
</feature>
<feature type="chain" id="PRO_5040351842" evidence="2">
    <location>
        <begin position="20"/>
        <end position="703"/>
    </location>
</feature>
<dbReference type="AlphaFoldDB" id="A0A9P6WDP6"/>
<keyword evidence="2" id="KW-0732">Signal</keyword>
<reference evidence="3 4" key="1">
    <citation type="submission" date="2020-11" db="EMBL/GenBank/DDBJ databases">
        <title>Kefir isolates.</title>
        <authorList>
            <person name="Marcisauskas S."/>
            <person name="Kim Y."/>
            <person name="Blasche S."/>
        </authorList>
    </citation>
    <scope>NUCLEOTIDE SEQUENCE [LARGE SCALE GENOMIC DNA]</scope>
    <source>
        <strain evidence="3 4">OG2</strain>
    </source>
</reference>
<accession>A0A9P6WDP6</accession>
<organism evidence="3 4">
    <name type="scientific">Maudiozyma exigua</name>
    <name type="common">Yeast</name>
    <name type="synonym">Kazachstania exigua</name>
    <dbReference type="NCBI Taxonomy" id="34358"/>
    <lineage>
        <taxon>Eukaryota</taxon>
        <taxon>Fungi</taxon>
        <taxon>Dikarya</taxon>
        <taxon>Ascomycota</taxon>
        <taxon>Saccharomycotina</taxon>
        <taxon>Saccharomycetes</taxon>
        <taxon>Saccharomycetales</taxon>
        <taxon>Saccharomycetaceae</taxon>
        <taxon>Maudiozyma</taxon>
    </lineage>
</organism>
<feature type="region of interest" description="Disordered" evidence="1">
    <location>
        <begin position="643"/>
        <end position="672"/>
    </location>
</feature>
<keyword evidence="4" id="KW-1185">Reference proteome</keyword>
<comment type="caution">
    <text evidence="3">The sequence shown here is derived from an EMBL/GenBank/DDBJ whole genome shotgun (WGS) entry which is preliminary data.</text>
</comment>
<proteinExistence type="predicted"/>
<dbReference type="OrthoDB" id="4071700at2759"/>
<evidence type="ECO:0000256" key="2">
    <source>
        <dbReference type="SAM" id="SignalP"/>
    </source>
</evidence>
<protein>
    <submittedName>
        <fullName evidence="3">Uncharacterized protein</fullName>
    </submittedName>
</protein>
<gene>
    <name evidence="3" type="ORF">C6P45_002480</name>
</gene>
<feature type="compositionally biased region" description="Low complexity" evidence="1">
    <location>
        <begin position="289"/>
        <end position="303"/>
    </location>
</feature>
<feature type="signal peptide" evidence="2">
    <location>
        <begin position="1"/>
        <end position="19"/>
    </location>
</feature>
<dbReference type="Proteomes" id="UP000750334">
    <property type="component" value="Unassembled WGS sequence"/>
</dbReference>
<feature type="compositionally biased region" description="Polar residues" evidence="1">
    <location>
        <begin position="654"/>
        <end position="672"/>
    </location>
</feature>
<feature type="region of interest" description="Disordered" evidence="1">
    <location>
        <begin position="481"/>
        <end position="516"/>
    </location>
</feature>